<reference evidence="3" key="2">
    <citation type="submission" date="2017-02" db="EMBL/GenBank/DDBJ databases">
        <title>Sunflower complete genome.</title>
        <authorList>
            <person name="Langlade N."/>
            <person name="Munos S."/>
        </authorList>
    </citation>
    <scope>NUCLEOTIDE SEQUENCE [LARGE SCALE GENOMIC DNA]</scope>
    <source>
        <tissue evidence="3">Leaves</tissue>
    </source>
</reference>
<dbReference type="AlphaFoldDB" id="A0A251UI84"/>
<keyword evidence="4" id="KW-1185">Reference proteome</keyword>
<feature type="signal peptide" evidence="1">
    <location>
        <begin position="1"/>
        <end position="27"/>
    </location>
</feature>
<dbReference type="EMBL" id="CM007895">
    <property type="protein sequence ID" value="OTG23060.1"/>
    <property type="molecule type" value="Genomic_DNA"/>
</dbReference>
<evidence type="ECO:0000313" key="4">
    <source>
        <dbReference type="Proteomes" id="UP000215914"/>
    </source>
</evidence>
<reference evidence="4" key="1">
    <citation type="journal article" date="2017" name="Nature">
        <title>The sunflower genome provides insights into oil metabolism, flowering and Asterid evolution.</title>
        <authorList>
            <person name="Badouin H."/>
            <person name="Gouzy J."/>
            <person name="Grassa C.J."/>
            <person name="Murat F."/>
            <person name="Staton S.E."/>
            <person name="Cottret L."/>
            <person name="Lelandais-Briere C."/>
            <person name="Owens G.L."/>
            <person name="Carrere S."/>
            <person name="Mayjonade B."/>
            <person name="Legrand L."/>
            <person name="Gill N."/>
            <person name="Kane N.C."/>
            <person name="Bowers J.E."/>
            <person name="Hubner S."/>
            <person name="Bellec A."/>
            <person name="Berard A."/>
            <person name="Berges H."/>
            <person name="Blanchet N."/>
            <person name="Boniface M.C."/>
            <person name="Brunel D."/>
            <person name="Catrice O."/>
            <person name="Chaidir N."/>
            <person name="Claudel C."/>
            <person name="Donnadieu C."/>
            <person name="Faraut T."/>
            <person name="Fievet G."/>
            <person name="Helmstetter N."/>
            <person name="King M."/>
            <person name="Knapp S.J."/>
            <person name="Lai Z."/>
            <person name="Le Paslier M.C."/>
            <person name="Lippi Y."/>
            <person name="Lorenzon L."/>
            <person name="Mandel J.R."/>
            <person name="Marage G."/>
            <person name="Marchand G."/>
            <person name="Marquand E."/>
            <person name="Bret-Mestries E."/>
            <person name="Morien E."/>
            <person name="Nambeesan S."/>
            <person name="Nguyen T."/>
            <person name="Pegot-Espagnet P."/>
            <person name="Pouilly N."/>
            <person name="Raftis F."/>
            <person name="Sallet E."/>
            <person name="Schiex T."/>
            <person name="Thomas J."/>
            <person name="Vandecasteele C."/>
            <person name="Vares D."/>
            <person name="Vear F."/>
            <person name="Vautrin S."/>
            <person name="Crespi M."/>
            <person name="Mangin B."/>
            <person name="Burke J.M."/>
            <person name="Salse J."/>
            <person name="Munos S."/>
            <person name="Vincourt P."/>
            <person name="Rieseberg L.H."/>
            <person name="Langlade N.B."/>
        </authorList>
    </citation>
    <scope>NUCLEOTIDE SEQUENCE [LARGE SCALE GENOMIC DNA]</scope>
    <source>
        <strain evidence="4">cv. SF193</strain>
    </source>
</reference>
<keyword evidence="1" id="KW-0732">Signal</keyword>
<feature type="chain" id="PRO_5011914361" evidence="1">
    <location>
        <begin position="28"/>
        <end position="53"/>
    </location>
</feature>
<dbReference type="InParanoid" id="A0A251UI84"/>
<evidence type="ECO:0000313" key="3">
    <source>
        <dbReference type="EMBL" id="OTG23060.1"/>
    </source>
</evidence>
<sequence length="53" mass="5930">MTRRQRVTIKATSFVLGVALIQQGATTVHVGQDTSVMQKHQMLVDQSLMVQNF</sequence>
<protein>
    <submittedName>
        <fullName evidence="3">Uncharacterized protein</fullName>
    </submittedName>
</protein>
<evidence type="ECO:0000313" key="2">
    <source>
        <dbReference type="EMBL" id="OTG18543.1"/>
    </source>
</evidence>
<dbReference type="Proteomes" id="UP000215914">
    <property type="component" value="Chromosome 6"/>
</dbReference>
<organism evidence="3 4">
    <name type="scientific">Helianthus annuus</name>
    <name type="common">Common sunflower</name>
    <dbReference type="NCBI Taxonomy" id="4232"/>
    <lineage>
        <taxon>Eukaryota</taxon>
        <taxon>Viridiplantae</taxon>
        <taxon>Streptophyta</taxon>
        <taxon>Embryophyta</taxon>
        <taxon>Tracheophyta</taxon>
        <taxon>Spermatophyta</taxon>
        <taxon>Magnoliopsida</taxon>
        <taxon>eudicotyledons</taxon>
        <taxon>Gunneridae</taxon>
        <taxon>Pentapetalae</taxon>
        <taxon>asterids</taxon>
        <taxon>campanulids</taxon>
        <taxon>Asterales</taxon>
        <taxon>Asteraceae</taxon>
        <taxon>Asteroideae</taxon>
        <taxon>Heliantheae alliance</taxon>
        <taxon>Heliantheae</taxon>
        <taxon>Helianthus</taxon>
    </lineage>
</organism>
<dbReference type="Proteomes" id="UP000215914">
    <property type="component" value="Chromosome 8"/>
</dbReference>
<dbReference type="EMBL" id="CM007897">
    <property type="protein sequence ID" value="OTG18543.1"/>
    <property type="molecule type" value="Genomic_DNA"/>
</dbReference>
<gene>
    <name evidence="3" type="ORF">HannXRQ_Chr06g0178211</name>
    <name evidence="2" type="ORF">HannXRQ_Chr08g0224221</name>
</gene>
<evidence type="ECO:0000256" key="1">
    <source>
        <dbReference type="SAM" id="SignalP"/>
    </source>
</evidence>
<accession>A0A251UI84</accession>
<name>A0A251UI84_HELAN</name>
<proteinExistence type="predicted"/>